<dbReference type="Pfam" id="PF17303">
    <property type="entry name" value="DUF5352"/>
    <property type="match status" value="1"/>
</dbReference>
<sequence>MKTKKRLNSEKNHEDDDPNADTCVDPLLRSQIKNALNGTSEISCKGIVNTLVSSLNRPGWAINCANVGEASIDTSFKDDNFCFYMVGLQSDVYFLRLAKIDYT</sequence>
<dbReference type="EMBL" id="KN728044">
    <property type="protein sequence ID" value="KIH64477.1"/>
    <property type="molecule type" value="Genomic_DNA"/>
</dbReference>
<reference evidence="2 3" key="1">
    <citation type="submission" date="2013-12" db="EMBL/GenBank/DDBJ databases">
        <title>Draft genome of the parsitic nematode Ancylostoma duodenale.</title>
        <authorList>
            <person name="Mitreva M."/>
        </authorList>
    </citation>
    <scope>NUCLEOTIDE SEQUENCE [LARGE SCALE GENOMIC DNA]</scope>
    <source>
        <strain evidence="2 3">Zhejiang</strain>
    </source>
</reference>
<evidence type="ECO:0000313" key="3">
    <source>
        <dbReference type="Proteomes" id="UP000054047"/>
    </source>
</evidence>
<evidence type="ECO:0000313" key="2">
    <source>
        <dbReference type="EMBL" id="KIH64477.1"/>
    </source>
</evidence>
<protein>
    <submittedName>
        <fullName evidence="2">Uncharacterized protein</fullName>
    </submittedName>
</protein>
<accession>A0A0C2DP77</accession>
<dbReference type="OrthoDB" id="5891934at2759"/>
<dbReference type="InterPro" id="IPR035274">
    <property type="entry name" value="DUF5352"/>
</dbReference>
<feature type="region of interest" description="Disordered" evidence="1">
    <location>
        <begin position="1"/>
        <end position="22"/>
    </location>
</feature>
<dbReference type="AlphaFoldDB" id="A0A0C2DP77"/>
<dbReference type="Proteomes" id="UP000054047">
    <property type="component" value="Unassembled WGS sequence"/>
</dbReference>
<organism evidence="2 3">
    <name type="scientific">Ancylostoma duodenale</name>
    <dbReference type="NCBI Taxonomy" id="51022"/>
    <lineage>
        <taxon>Eukaryota</taxon>
        <taxon>Metazoa</taxon>
        <taxon>Ecdysozoa</taxon>
        <taxon>Nematoda</taxon>
        <taxon>Chromadorea</taxon>
        <taxon>Rhabditida</taxon>
        <taxon>Rhabditina</taxon>
        <taxon>Rhabditomorpha</taxon>
        <taxon>Strongyloidea</taxon>
        <taxon>Ancylostomatidae</taxon>
        <taxon>Ancylostomatinae</taxon>
        <taxon>Ancylostoma</taxon>
    </lineage>
</organism>
<evidence type="ECO:0000256" key="1">
    <source>
        <dbReference type="SAM" id="MobiDB-lite"/>
    </source>
</evidence>
<proteinExistence type="predicted"/>
<gene>
    <name evidence="2" type="ORF">ANCDUO_05210</name>
</gene>
<name>A0A0C2DP77_9BILA</name>
<keyword evidence="3" id="KW-1185">Reference proteome</keyword>